<feature type="domain" description="Endonuclease GajA/Old nuclease/RecF-like AAA" evidence="1">
    <location>
        <begin position="15"/>
        <end position="66"/>
    </location>
</feature>
<dbReference type="InterPro" id="IPR003959">
    <property type="entry name" value="ATPase_AAA_core"/>
</dbReference>
<dbReference type="Proteomes" id="UP000014803">
    <property type="component" value="Chromosome"/>
</dbReference>
<sequence>MLLSIPRVRYPPGAMRIHDVTIENFRGIEKKRFSFCEPGTDTPRRLSVLIGPNMSGKTTVLDALHLAYEVVSNLKNPNFRPDFNPNNPSLRPDPQLPIHTTIRFSLHPGELEAIHELQKRLGDVAFPQQASVYQLQLRWPPKDGSLGIESVLESKSPSNANAALRGRALARVAKAKRLVTEGVFDRVGGLLYFDQHRSVDLAVPSTRTAPEEELRDDARSRDVLPWLELQSRLDQKWDTATQGPSVWSRIKERFSDFASPSIIDDMKAFDEGFDLRFRQGDRCYYTAGLSYGQAQILRFVTNLTAFRATRSVILIDEIELHLHPSWQRKLLHFMRKGGGDDNQFIVTTHSESIANYLHPDEVVKLGELDEPG</sequence>
<dbReference type="Pfam" id="PF13175">
    <property type="entry name" value="AAA_15"/>
    <property type="match status" value="1"/>
</dbReference>
<dbReference type="STRING" id="1254432.SCE1572_23785"/>
<dbReference type="RefSeq" id="WP_020736683.1">
    <property type="nucleotide sequence ID" value="NC_021658.1"/>
</dbReference>
<dbReference type="InterPro" id="IPR027417">
    <property type="entry name" value="P-loop_NTPase"/>
</dbReference>
<protein>
    <recommendedName>
        <fullName evidence="5">ATPase AAA-type core domain-containing protein</fullName>
    </recommendedName>
</protein>
<gene>
    <name evidence="3" type="ORF">SCE1572_23785</name>
</gene>
<dbReference type="KEGG" id="scu:SCE1572_23785"/>
<dbReference type="PANTHER" id="PTHR43581">
    <property type="entry name" value="ATP/GTP PHOSPHATASE"/>
    <property type="match status" value="1"/>
</dbReference>
<dbReference type="GO" id="GO:0005524">
    <property type="term" value="F:ATP binding"/>
    <property type="evidence" value="ECO:0007669"/>
    <property type="project" value="InterPro"/>
</dbReference>
<reference evidence="3 4" key="1">
    <citation type="journal article" date="2013" name="Sci. Rep.">
        <title>Extraordinary expansion of a Sorangium cellulosum genome from an alkaline milieu.</title>
        <authorList>
            <person name="Han K."/>
            <person name="Li Z.F."/>
            <person name="Peng R."/>
            <person name="Zhu L.P."/>
            <person name="Zhou T."/>
            <person name="Wang L.G."/>
            <person name="Li S.G."/>
            <person name="Zhang X.B."/>
            <person name="Hu W."/>
            <person name="Wu Z.H."/>
            <person name="Qin N."/>
            <person name="Li Y.Z."/>
        </authorList>
    </citation>
    <scope>NUCLEOTIDE SEQUENCE [LARGE SCALE GENOMIC DNA]</scope>
    <source>
        <strain evidence="3 4">So0157-2</strain>
    </source>
</reference>
<dbReference type="Gene3D" id="3.40.50.300">
    <property type="entry name" value="P-loop containing nucleotide triphosphate hydrolases"/>
    <property type="match status" value="1"/>
</dbReference>
<evidence type="ECO:0000313" key="4">
    <source>
        <dbReference type="Proteomes" id="UP000014803"/>
    </source>
</evidence>
<dbReference type="HOGENOM" id="CLU_779969_0_0_7"/>
<dbReference type="PANTHER" id="PTHR43581:SF4">
    <property type="entry name" value="ATP_GTP PHOSPHATASE"/>
    <property type="match status" value="1"/>
</dbReference>
<accession>S4XXZ6</accession>
<feature type="domain" description="ATPase AAA-type core" evidence="2">
    <location>
        <begin position="246"/>
        <end position="353"/>
    </location>
</feature>
<dbReference type="PATRIC" id="fig|1254432.3.peg.5395"/>
<evidence type="ECO:0008006" key="5">
    <source>
        <dbReference type="Google" id="ProtNLM"/>
    </source>
</evidence>
<dbReference type="eggNOG" id="COG3950">
    <property type="taxonomic scope" value="Bacteria"/>
</dbReference>
<dbReference type="InterPro" id="IPR041685">
    <property type="entry name" value="AAA_GajA/Old/RecF-like"/>
</dbReference>
<dbReference type="OrthoDB" id="9795626at2"/>
<dbReference type="Pfam" id="PF13304">
    <property type="entry name" value="AAA_21"/>
    <property type="match status" value="1"/>
</dbReference>
<dbReference type="AlphaFoldDB" id="S4XXZ6"/>
<dbReference type="GO" id="GO:0016887">
    <property type="term" value="F:ATP hydrolysis activity"/>
    <property type="evidence" value="ECO:0007669"/>
    <property type="project" value="InterPro"/>
</dbReference>
<dbReference type="SUPFAM" id="SSF52540">
    <property type="entry name" value="P-loop containing nucleoside triphosphate hydrolases"/>
    <property type="match status" value="1"/>
</dbReference>
<evidence type="ECO:0000313" key="3">
    <source>
        <dbReference type="EMBL" id="AGP37236.1"/>
    </source>
</evidence>
<name>S4XXZ6_SORCE</name>
<proteinExistence type="predicted"/>
<evidence type="ECO:0000259" key="2">
    <source>
        <dbReference type="Pfam" id="PF13304"/>
    </source>
</evidence>
<dbReference type="InterPro" id="IPR051396">
    <property type="entry name" value="Bact_Antivir_Def_Nuclease"/>
</dbReference>
<evidence type="ECO:0000259" key="1">
    <source>
        <dbReference type="Pfam" id="PF13175"/>
    </source>
</evidence>
<dbReference type="EMBL" id="CP003969">
    <property type="protein sequence ID" value="AGP37236.1"/>
    <property type="molecule type" value="Genomic_DNA"/>
</dbReference>
<organism evidence="3 4">
    <name type="scientific">Sorangium cellulosum So0157-2</name>
    <dbReference type="NCBI Taxonomy" id="1254432"/>
    <lineage>
        <taxon>Bacteria</taxon>
        <taxon>Pseudomonadati</taxon>
        <taxon>Myxococcota</taxon>
        <taxon>Polyangia</taxon>
        <taxon>Polyangiales</taxon>
        <taxon>Polyangiaceae</taxon>
        <taxon>Sorangium</taxon>
    </lineage>
</organism>